<name>A0A2P2PD69_RHIMU</name>
<sequence length="26" mass="3155">MKRNSRRISIEVGHKTQNVEIMRLEE</sequence>
<accession>A0A2P2PD69</accession>
<dbReference type="EMBL" id="GGEC01072191">
    <property type="protein sequence ID" value="MBX52675.1"/>
    <property type="molecule type" value="Transcribed_RNA"/>
</dbReference>
<dbReference type="AlphaFoldDB" id="A0A2P2PD69"/>
<evidence type="ECO:0000313" key="1">
    <source>
        <dbReference type="EMBL" id="MBX52675.1"/>
    </source>
</evidence>
<organism evidence="1">
    <name type="scientific">Rhizophora mucronata</name>
    <name type="common">Asiatic mangrove</name>
    <dbReference type="NCBI Taxonomy" id="61149"/>
    <lineage>
        <taxon>Eukaryota</taxon>
        <taxon>Viridiplantae</taxon>
        <taxon>Streptophyta</taxon>
        <taxon>Embryophyta</taxon>
        <taxon>Tracheophyta</taxon>
        <taxon>Spermatophyta</taxon>
        <taxon>Magnoliopsida</taxon>
        <taxon>eudicotyledons</taxon>
        <taxon>Gunneridae</taxon>
        <taxon>Pentapetalae</taxon>
        <taxon>rosids</taxon>
        <taxon>fabids</taxon>
        <taxon>Malpighiales</taxon>
        <taxon>Rhizophoraceae</taxon>
        <taxon>Rhizophora</taxon>
    </lineage>
</organism>
<reference evidence="1" key="1">
    <citation type="submission" date="2018-02" db="EMBL/GenBank/DDBJ databases">
        <title>Rhizophora mucronata_Transcriptome.</title>
        <authorList>
            <person name="Meera S.P."/>
            <person name="Sreeshan A."/>
            <person name="Augustine A."/>
        </authorList>
    </citation>
    <scope>NUCLEOTIDE SEQUENCE</scope>
    <source>
        <tissue evidence="1">Leaf</tissue>
    </source>
</reference>
<proteinExistence type="predicted"/>
<protein>
    <submittedName>
        <fullName evidence="1">Uncharacterized protein</fullName>
    </submittedName>
</protein>